<dbReference type="OMA" id="DAGCAGH"/>
<feature type="compositionally biased region" description="Basic and acidic residues" evidence="1">
    <location>
        <begin position="53"/>
        <end position="64"/>
    </location>
</feature>
<dbReference type="HOGENOM" id="CLU_843143_0_0_1"/>
<accession>A0A0D3KVB7</accession>
<dbReference type="KEGG" id="ehx:EMIHUDRAFT_200300"/>
<protein>
    <recommendedName>
        <fullName evidence="4">Fanconi Anaemia group E protein C-terminal domain-containing protein</fullName>
    </recommendedName>
</protein>
<reference evidence="2" key="2">
    <citation type="submission" date="2024-10" db="UniProtKB">
        <authorList>
            <consortium name="EnsemblProtists"/>
        </authorList>
    </citation>
    <scope>IDENTIFICATION</scope>
</reference>
<dbReference type="Gene3D" id="1.25.40.480">
    <property type="match status" value="2"/>
</dbReference>
<proteinExistence type="predicted"/>
<evidence type="ECO:0000313" key="3">
    <source>
        <dbReference type="Proteomes" id="UP000013827"/>
    </source>
</evidence>
<reference evidence="3" key="1">
    <citation type="journal article" date="2013" name="Nature">
        <title>Pan genome of the phytoplankton Emiliania underpins its global distribution.</title>
        <authorList>
            <person name="Read B.A."/>
            <person name="Kegel J."/>
            <person name="Klute M.J."/>
            <person name="Kuo A."/>
            <person name="Lefebvre S.C."/>
            <person name="Maumus F."/>
            <person name="Mayer C."/>
            <person name="Miller J."/>
            <person name="Monier A."/>
            <person name="Salamov A."/>
            <person name="Young J."/>
            <person name="Aguilar M."/>
            <person name="Claverie J.M."/>
            <person name="Frickenhaus S."/>
            <person name="Gonzalez K."/>
            <person name="Herman E.K."/>
            <person name="Lin Y.C."/>
            <person name="Napier J."/>
            <person name="Ogata H."/>
            <person name="Sarno A.F."/>
            <person name="Shmutz J."/>
            <person name="Schroeder D."/>
            <person name="de Vargas C."/>
            <person name="Verret F."/>
            <person name="von Dassow P."/>
            <person name="Valentin K."/>
            <person name="Van de Peer Y."/>
            <person name="Wheeler G."/>
            <person name="Dacks J.B."/>
            <person name="Delwiche C.F."/>
            <person name="Dyhrman S.T."/>
            <person name="Glockner G."/>
            <person name="John U."/>
            <person name="Richards T."/>
            <person name="Worden A.Z."/>
            <person name="Zhang X."/>
            <person name="Grigoriev I.V."/>
            <person name="Allen A.E."/>
            <person name="Bidle K."/>
            <person name="Borodovsky M."/>
            <person name="Bowler C."/>
            <person name="Brownlee C."/>
            <person name="Cock J.M."/>
            <person name="Elias M."/>
            <person name="Gladyshev V.N."/>
            <person name="Groth M."/>
            <person name="Guda C."/>
            <person name="Hadaegh A."/>
            <person name="Iglesias-Rodriguez M.D."/>
            <person name="Jenkins J."/>
            <person name="Jones B.M."/>
            <person name="Lawson T."/>
            <person name="Leese F."/>
            <person name="Lindquist E."/>
            <person name="Lobanov A."/>
            <person name="Lomsadze A."/>
            <person name="Malik S.B."/>
            <person name="Marsh M.E."/>
            <person name="Mackinder L."/>
            <person name="Mock T."/>
            <person name="Mueller-Roeber B."/>
            <person name="Pagarete A."/>
            <person name="Parker M."/>
            <person name="Probert I."/>
            <person name="Quesneville H."/>
            <person name="Raines C."/>
            <person name="Rensing S.A."/>
            <person name="Riano-Pachon D.M."/>
            <person name="Richier S."/>
            <person name="Rokitta S."/>
            <person name="Shiraiwa Y."/>
            <person name="Soanes D.M."/>
            <person name="van der Giezen M."/>
            <person name="Wahlund T.M."/>
            <person name="Williams B."/>
            <person name="Wilson W."/>
            <person name="Wolfe G."/>
            <person name="Wurch L.L."/>
        </authorList>
    </citation>
    <scope>NUCLEOTIDE SEQUENCE</scope>
</reference>
<dbReference type="GeneID" id="17284973"/>
<dbReference type="PANTHER" id="PTHR32094:SF5">
    <property type="entry name" value="FANCONI ANEMIA GROUP E PROTEIN"/>
    <property type="match status" value="1"/>
</dbReference>
<dbReference type="AlphaFoldDB" id="A0A0D3KVB7"/>
<evidence type="ECO:0000256" key="1">
    <source>
        <dbReference type="SAM" id="MobiDB-lite"/>
    </source>
</evidence>
<evidence type="ECO:0008006" key="4">
    <source>
        <dbReference type="Google" id="ProtNLM"/>
    </source>
</evidence>
<organism evidence="2 3">
    <name type="scientific">Emiliania huxleyi (strain CCMP1516)</name>
    <dbReference type="NCBI Taxonomy" id="280463"/>
    <lineage>
        <taxon>Eukaryota</taxon>
        <taxon>Haptista</taxon>
        <taxon>Haptophyta</taxon>
        <taxon>Prymnesiophyceae</taxon>
        <taxon>Isochrysidales</taxon>
        <taxon>Noelaerhabdaceae</taxon>
        <taxon>Emiliania</taxon>
    </lineage>
</organism>
<keyword evidence="3" id="KW-1185">Reference proteome</keyword>
<dbReference type="PaxDb" id="2903-EOD39702"/>
<dbReference type="GO" id="GO:0036297">
    <property type="term" value="P:interstrand cross-link repair"/>
    <property type="evidence" value="ECO:0007669"/>
    <property type="project" value="InterPro"/>
</dbReference>
<dbReference type="Proteomes" id="UP000013827">
    <property type="component" value="Unassembled WGS sequence"/>
</dbReference>
<dbReference type="GO" id="GO:0043240">
    <property type="term" value="C:Fanconi anaemia nuclear complex"/>
    <property type="evidence" value="ECO:0007669"/>
    <property type="project" value="InterPro"/>
</dbReference>
<sequence length="330" mass="33880">MAFLLPTERCALDPFDVPAAPAAATPPVRLRDGWEEYERAAEDAAAAAAGSDCAKRAADERESSSDGAAIPKRLRTLPPGTLAAPKAPAEQGDLGSAADGIAALKPQLTAPHASDEALERACESGLRLLVDSCCVSPHHASRALLLLDLASLPEAAVLALSRAFGDAGCAGHAAAAFIRRGLLPRFQALGGRPATRGLLAAATGPLLSSHAGALLEALVLPLTLTTDAAAGPQAEALTRIAKQLPPPTLARLEALALKPPLSTEVLAALLCRADASADVMGSSLKFGNFVFTLVRSYLPLLGPHAAVARKVAASLTTFMGRNTLKLLDKI</sequence>
<name>A0A0D3KVB7_EMIH1</name>
<feature type="region of interest" description="Disordered" evidence="1">
    <location>
        <begin position="48"/>
        <end position="91"/>
    </location>
</feature>
<dbReference type="InterPro" id="IPR039685">
    <property type="entry name" value="FANCE"/>
</dbReference>
<dbReference type="EnsemblProtists" id="EOD39702">
    <property type="protein sequence ID" value="EOD39702"/>
    <property type="gene ID" value="EMIHUDRAFT_200300"/>
</dbReference>
<dbReference type="PANTHER" id="PTHR32094">
    <property type="entry name" value="FANCONI ANEMIA GROUP E PROTEIN"/>
    <property type="match status" value="1"/>
</dbReference>
<evidence type="ECO:0000313" key="2">
    <source>
        <dbReference type="EnsemblProtists" id="EOD39702"/>
    </source>
</evidence>
<dbReference type="RefSeq" id="XP_005792131.1">
    <property type="nucleotide sequence ID" value="XM_005792074.1"/>
</dbReference>